<dbReference type="CDD" id="cd18186">
    <property type="entry name" value="BTB_POZ_ZBTB_KLHL-like"/>
    <property type="match status" value="1"/>
</dbReference>
<gene>
    <name evidence="2" type="ORF">K466DRAFT_450262</name>
</gene>
<keyword evidence="3" id="KW-1185">Reference proteome</keyword>
<feature type="non-terminal residue" evidence="2">
    <location>
        <position position="1"/>
    </location>
</feature>
<reference evidence="2 3" key="1">
    <citation type="journal article" date="2019" name="Nat. Ecol. Evol.">
        <title>Megaphylogeny resolves global patterns of mushroom evolution.</title>
        <authorList>
            <person name="Varga T."/>
            <person name="Krizsan K."/>
            <person name="Foldi C."/>
            <person name="Dima B."/>
            <person name="Sanchez-Garcia M."/>
            <person name="Sanchez-Ramirez S."/>
            <person name="Szollosi G.J."/>
            <person name="Szarkandi J.G."/>
            <person name="Papp V."/>
            <person name="Albert L."/>
            <person name="Andreopoulos W."/>
            <person name="Angelini C."/>
            <person name="Antonin V."/>
            <person name="Barry K.W."/>
            <person name="Bougher N.L."/>
            <person name="Buchanan P."/>
            <person name="Buyck B."/>
            <person name="Bense V."/>
            <person name="Catcheside P."/>
            <person name="Chovatia M."/>
            <person name="Cooper J."/>
            <person name="Damon W."/>
            <person name="Desjardin D."/>
            <person name="Finy P."/>
            <person name="Geml J."/>
            <person name="Haridas S."/>
            <person name="Hughes K."/>
            <person name="Justo A."/>
            <person name="Karasinski D."/>
            <person name="Kautmanova I."/>
            <person name="Kiss B."/>
            <person name="Kocsube S."/>
            <person name="Kotiranta H."/>
            <person name="LaButti K.M."/>
            <person name="Lechner B.E."/>
            <person name="Liimatainen K."/>
            <person name="Lipzen A."/>
            <person name="Lukacs Z."/>
            <person name="Mihaltcheva S."/>
            <person name="Morgado L.N."/>
            <person name="Niskanen T."/>
            <person name="Noordeloos M.E."/>
            <person name="Ohm R.A."/>
            <person name="Ortiz-Santana B."/>
            <person name="Ovrebo C."/>
            <person name="Racz N."/>
            <person name="Riley R."/>
            <person name="Savchenko A."/>
            <person name="Shiryaev A."/>
            <person name="Soop K."/>
            <person name="Spirin V."/>
            <person name="Szebenyi C."/>
            <person name="Tomsovsky M."/>
            <person name="Tulloss R.E."/>
            <person name="Uehling J."/>
            <person name="Grigoriev I.V."/>
            <person name="Vagvolgyi C."/>
            <person name="Papp T."/>
            <person name="Martin F.M."/>
            <person name="Miettinen O."/>
            <person name="Hibbett D.S."/>
            <person name="Nagy L.G."/>
        </authorList>
    </citation>
    <scope>NUCLEOTIDE SEQUENCE [LARGE SCALE GENOMIC DNA]</scope>
    <source>
        <strain evidence="2 3">HHB13444</strain>
    </source>
</reference>
<dbReference type="EMBL" id="ML211203">
    <property type="protein sequence ID" value="TFK86349.1"/>
    <property type="molecule type" value="Genomic_DNA"/>
</dbReference>
<dbReference type="Gene3D" id="3.30.710.10">
    <property type="entry name" value="Potassium Channel Kv1.1, Chain A"/>
    <property type="match status" value="1"/>
</dbReference>
<name>A0A5C3PBP9_9APHY</name>
<feature type="non-terminal residue" evidence="2">
    <location>
        <position position="298"/>
    </location>
</feature>
<protein>
    <recommendedName>
        <fullName evidence="1">BTB domain-containing protein</fullName>
    </recommendedName>
</protein>
<dbReference type="Proteomes" id="UP000308197">
    <property type="component" value="Unassembled WGS sequence"/>
</dbReference>
<dbReference type="AlphaFoldDB" id="A0A5C3PBP9"/>
<sequence length="298" mass="33493">DTDGDIVIRSSDEVEFRLYKNIIAKASLVFQGMLTLPSGADAPEGPQTVPLTEDADTLEALFRLCYPVERPRFTDFNRLRAVLEAARKYEMGFVSTSLKDSLLQFIETDPLRVYATGYILQFGDVARAAARRLLEIPDFADPVPPPPEFTEIPAMALHYVFEYRRKCAIAARSVLDNMDWMSDGDPGRRISIKKGNMTDTSGSWIWLSCPNKGYAVKDVTYLPGIDAHSMQWTKYIERIKGETGSRPFVKAVTDSITLEPFINEAMKCTTCAPKAWKDLTDFSQLLAEKIQEAVSKVR</sequence>
<dbReference type="InterPro" id="IPR011333">
    <property type="entry name" value="SKP1/BTB/POZ_sf"/>
</dbReference>
<accession>A0A5C3PBP9</accession>
<dbReference type="SMART" id="SM00225">
    <property type="entry name" value="BTB"/>
    <property type="match status" value="1"/>
</dbReference>
<evidence type="ECO:0000313" key="2">
    <source>
        <dbReference type="EMBL" id="TFK86349.1"/>
    </source>
</evidence>
<feature type="domain" description="BTB" evidence="1">
    <location>
        <begin position="4"/>
        <end position="106"/>
    </location>
</feature>
<evidence type="ECO:0000313" key="3">
    <source>
        <dbReference type="Proteomes" id="UP000308197"/>
    </source>
</evidence>
<dbReference type="STRING" id="1314778.A0A5C3PBP9"/>
<dbReference type="InterPro" id="IPR000210">
    <property type="entry name" value="BTB/POZ_dom"/>
</dbReference>
<proteinExistence type="predicted"/>
<evidence type="ECO:0000259" key="1">
    <source>
        <dbReference type="SMART" id="SM00225"/>
    </source>
</evidence>
<dbReference type="Pfam" id="PF00651">
    <property type="entry name" value="BTB"/>
    <property type="match status" value="1"/>
</dbReference>
<organism evidence="2 3">
    <name type="scientific">Polyporus arcularius HHB13444</name>
    <dbReference type="NCBI Taxonomy" id="1314778"/>
    <lineage>
        <taxon>Eukaryota</taxon>
        <taxon>Fungi</taxon>
        <taxon>Dikarya</taxon>
        <taxon>Basidiomycota</taxon>
        <taxon>Agaricomycotina</taxon>
        <taxon>Agaricomycetes</taxon>
        <taxon>Polyporales</taxon>
        <taxon>Polyporaceae</taxon>
        <taxon>Polyporus</taxon>
    </lineage>
</organism>
<dbReference type="InParanoid" id="A0A5C3PBP9"/>